<accession>N1QFI5</accession>
<evidence type="ECO:0000256" key="6">
    <source>
        <dbReference type="SAM" id="Phobius"/>
    </source>
</evidence>
<dbReference type="EMBL" id="KB456269">
    <property type="protein sequence ID" value="EMF09243.1"/>
    <property type="molecule type" value="Genomic_DNA"/>
</dbReference>
<dbReference type="Pfam" id="PF13520">
    <property type="entry name" value="AA_permease_2"/>
    <property type="match status" value="1"/>
</dbReference>
<sequence>MSTLGVVLALAEINEVNFHATKWQRCLLTIGVAAVVSAFNALAATHLSVAEGVFALCHVYALVPIVVSLWVLAPKRSATDVFLHFTDNGGDWPTIHLSVLVGQLPSIFTWLGSEATSHIAEEIEEPDTVLPRCMVWSYFINAPGTLLVLLTYAFNISNLDEVMSDVVPLVSLLRSAFLSKEVTTGLVTVLLLLVFMVAISTMVLTSRHLFAFGRDRALYSSPWFAKIDTRLGVPLNAIYSTLFFTVILSTVTIGNSHPLYTMMGLAVAALMTCYSISIASLMLKRLSGEALPRASWSLGKAGIWINGAALLYSVWSLFWSFWPIKYQPGATDFNWTLVLYFFVLGYASAFLIAGRRRLGKHLKEMKSDLTLRMD</sequence>
<feature type="transmembrane region" description="Helical" evidence="6">
    <location>
        <begin position="186"/>
        <end position="210"/>
    </location>
</feature>
<reference evidence="7 8" key="1">
    <citation type="journal article" date="2012" name="PLoS Pathog.">
        <title>Diverse lifestyles and strategies of plant pathogenesis encoded in the genomes of eighteen Dothideomycetes fungi.</title>
        <authorList>
            <person name="Ohm R.A."/>
            <person name="Feau N."/>
            <person name="Henrissat B."/>
            <person name="Schoch C.L."/>
            <person name="Horwitz B.A."/>
            <person name="Barry K.W."/>
            <person name="Condon B.J."/>
            <person name="Copeland A.C."/>
            <person name="Dhillon B."/>
            <person name="Glaser F."/>
            <person name="Hesse C.N."/>
            <person name="Kosti I."/>
            <person name="LaButti K."/>
            <person name="Lindquist E.A."/>
            <person name="Lucas S."/>
            <person name="Salamov A.A."/>
            <person name="Bradshaw R.E."/>
            <person name="Ciuffetti L."/>
            <person name="Hamelin R.C."/>
            <person name="Kema G.H.J."/>
            <person name="Lawrence C."/>
            <person name="Scott J.A."/>
            <person name="Spatafora J.W."/>
            <person name="Turgeon B.G."/>
            <person name="de Wit P.J.G.M."/>
            <person name="Zhong S."/>
            <person name="Goodwin S.B."/>
            <person name="Grigoriev I.V."/>
        </authorList>
    </citation>
    <scope>NUCLEOTIDE SEQUENCE [LARGE SCALE GENOMIC DNA]</scope>
    <source>
        <strain evidence="7 8">SO2202</strain>
    </source>
</reference>
<feature type="transmembrane region" description="Helical" evidence="6">
    <location>
        <begin position="53"/>
        <end position="73"/>
    </location>
</feature>
<organism evidence="7 8">
    <name type="scientific">Sphaerulina musiva (strain SO2202)</name>
    <name type="common">Poplar stem canker fungus</name>
    <name type="synonym">Septoria musiva</name>
    <dbReference type="NCBI Taxonomy" id="692275"/>
    <lineage>
        <taxon>Eukaryota</taxon>
        <taxon>Fungi</taxon>
        <taxon>Dikarya</taxon>
        <taxon>Ascomycota</taxon>
        <taxon>Pezizomycotina</taxon>
        <taxon>Dothideomycetes</taxon>
        <taxon>Dothideomycetidae</taxon>
        <taxon>Mycosphaerellales</taxon>
        <taxon>Mycosphaerellaceae</taxon>
        <taxon>Sphaerulina</taxon>
    </lineage>
</organism>
<feature type="transmembrane region" description="Helical" evidence="6">
    <location>
        <begin position="259"/>
        <end position="283"/>
    </location>
</feature>
<dbReference type="PIRSF" id="PIRSF006060">
    <property type="entry name" value="AA_transporter"/>
    <property type="match status" value="1"/>
</dbReference>
<comment type="subcellular location">
    <subcellularLocation>
        <location evidence="1">Membrane</location>
        <topology evidence="1">Multi-pass membrane protein</topology>
    </subcellularLocation>
</comment>
<dbReference type="GO" id="GO:0016020">
    <property type="term" value="C:membrane"/>
    <property type="evidence" value="ECO:0007669"/>
    <property type="project" value="UniProtKB-SubCell"/>
</dbReference>
<keyword evidence="2" id="KW-0813">Transport</keyword>
<keyword evidence="5 6" id="KW-0472">Membrane</keyword>
<evidence type="ECO:0000256" key="5">
    <source>
        <dbReference type="ARBA" id="ARBA00023136"/>
    </source>
</evidence>
<keyword evidence="4 6" id="KW-1133">Transmembrane helix</keyword>
<feature type="transmembrane region" description="Helical" evidence="6">
    <location>
        <begin position="231"/>
        <end position="253"/>
    </location>
</feature>
<dbReference type="RefSeq" id="XP_016757364.1">
    <property type="nucleotide sequence ID" value="XM_016906753.1"/>
</dbReference>
<proteinExistence type="predicted"/>
<keyword evidence="3 6" id="KW-0812">Transmembrane</keyword>
<feature type="transmembrane region" description="Helical" evidence="6">
    <location>
        <begin position="303"/>
        <end position="322"/>
    </location>
</feature>
<dbReference type="GO" id="GO:0022857">
    <property type="term" value="F:transmembrane transporter activity"/>
    <property type="evidence" value="ECO:0007669"/>
    <property type="project" value="InterPro"/>
</dbReference>
<dbReference type="AlphaFoldDB" id="N1QFI5"/>
<dbReference type="PANTHER" id="PTHR45649:SF4">
    <property type="entry name" value="TRANSPORTER, PUTATIVE (EUROFUNG)-RELATED"/>
    <property type="match status" value="1"/>
</dbReference>
<evidence type="ECO:0000313" key="7">
    <source>
        <dbReference type="EMBL" id="EMF09243.1"/>
    </source>
</evidence>
<evidence type="ECO:0000256" key="1">
    <source>
        <dbReference type="ARBA" id="ARBA00004141"/>
    </source>
</evidence>
<feature type="transmembrane region" description="Helical" evidence="6">
    <location>
        <begin position="26"/>
        <end position="47"/>
    </location>
</feature>
<dbReference type="PANTHER" id="PTHR45649">
    <property type="entry name" value="AMINO-ACID PERMEASE BAT1"/>
    <property type="match status" value="1"/>
</dbReference>
<evidence type="ECO:0000256" key="4">
    <source>
        <dbReference type="ARBA" id="ARBA00022989"/>
    </source>
</evidence>
<dbReference type="InterPro" id="IPR002293">
    <property type="entry name" value="AA/rel_permease1"/>
</dbReference>
<evidence type="ECO:0000313" key="8">
    <source>
        <dbReference type="Proteomes" id="UP000016931"/>
    </source>
</evidence>
<evidence type="ECO:0008006" key="9">
    <source>
        <dbReference type="Google" id="ProtNLM"/>
    </source>
</evidence>
<evidence type="ECO:0000256" key="2">
    <source>
        <dbReference type="ARBA" id="ARBA00022448"/>
    </source>
</evidence>
<keyword evidence="8" id="KW-1185">Reference proteome</keyword>
<name>N1QFI5_SPHMS</name>
<dbReference type="eggNOG" id="KOG1289">
    <property type="taxonomic scope" value="Eukaryota"/>
</dbReference>
<dbReference type="Gene3D" id="1.20.1740.10">
    <property type="entry name" value="Amino acid/polyamine transporter I"/>
    <property type="match status" value="1"/>
</dbReference>
<dbReference type="GeneID" id="27903890"/>
<feature type="transmembrane region" description="Helical" evidence="6">
    <location>
        <begin position="334"/>
        <end position="353"/>
    </location>
</feature>
<dbReference type="STRING" id="692275.N1QFI5"/>
<dbReference type="HOGENOM" id="CLU_004495_6_2_1"/>
<dbReference type="Proteomes" id="UP000016931">
    <property type="component" value="Unassembled WGS sequence"/>
</dbReference>
<gene>
    <name evidence="7" type="ORF">SEPMUDRAFT_151342</name>
</gene>
<dbReference type="OMA" id="FIARACY"/>
<protein>
    <recommendedName>
        <fullName evidence="9">Amino acid transporter</fullName>
    </recommendedName>
</protein>
<dbReference type="OrthoDB" id="3257095at2759"/>
<evidence type="ECO:0000256" key="3">
    <source>
        <dbReference type="ARBA" id="ARBA00022692"/>
    </source>
</evidence>
<feature type="transmembrane region" description="Helical" evidence="6">
    <location>
        <begin position="135"/>
        <end position="154"/>
    </location>
</feature>